<comment type="caution">
    <text evidence="4">The sequence shown here is derived from an EMBL/GenBank/DDBJ whole genome shotgun (WGS) entry which is preliminary data.</text>
</comment>
<dbReference type="RefSeq" id="WP_101645002.1">
    <property type="nucleotide sequence ID" value="NZ_PGUY01000062.1"/>
</dbReference>
<dbReference type="Gene3D" id="3.30.1330.40">
    <property type="entry name" value="RutC-like"/>
    <property type="match status" value="1"/>
</dbReference>
<dbReference type="InterPro" id="IPR035959">
    <property type="entry name" value="RutC-like_sf"/>
</dbReference>
<dbReference type="InterPro" id="IPR008243">
    <property type="entry name" value="Chorismate_mutase_AroH"/>
</dbReference>
<reference evidence="4 5" key="1">
    <citation type="submission" date="2017-11" db="EMBL/GenBank/DDBJ databases">
        <title>Comparitive Functional Genomics of Dry Heat Resistant strains isolated from the Viking Spacecraft.</title>
        <authorList>
            <person name="Seuylemezian A."/>
            <person name="Cooper K."/>
            <person name="Vaishampayan P."/>
        </authorList>
    </citation>
    <scope>NUCLEOTIDE SEQUENCE [LARGE SCALE GENOMIC DNA]</scope>
    <source>
        <strain evidence="4 5">V1-29</strain>
    </source>
</reference>
<sequence>MIRGIRGAITVESNDENLILKATERLLGTLIKDNSIEPDHVASVFISVTEDIDAAFPAKGLRTFEGWTYVPVMCMREIPVPGALPLCIRIMLHVNTKIEQQDIRHAYLERAEILRPDLNTQEVSN</sequence>
<dbReference type="PROSITE" id="PS51167">
    <property type="entry name" value="CHORISMATE_MUT_1"/>
    <property type="match status" value="1"/>
</dbReference>
<evidence type="ECO:0000256" key="2">
    <source>
        <dbReference type="PIRSR" id="PIRSR005965-1"/>
    </source>
</evidence>
<evidence type="ECO:0000256" key="3">
    <source>
        <dbReference type="PROSITE-ProRule" id="PRU00514"/>
    </source>
</evidence>
<protein>
    <recommendedName>
        <fullName evidence="1 3">chorismate mutase</fullName>
        <ecNumber evidence="1 3">5.4.99.5</ecNumber>
    </recommendedName>
</protein>
<evidence type="ECO:0000313" key="5">
    <source>
        <dbReference type="Proteomes" id="UP000234748"/>
    </source>
</evidence>
<dbReference type="EMBL" id="PGUY01000062">
    <property type="protein sequence ID" value="PLT28337.1"/>
    <property type="molecule type" value="Genomic_DNA"/>
</dbReference>
<keyword evidence="2 3" id="KW-0057">Aromatic amino acid biosynthesis</keyword>
<dbReference type="PANTHER" id="PTHR21164">
    <property type="entry name" value="CHORISMATE MUTASE"/>
    <property type="match status" value="1"/>
</dbReference>
<dbReference type="GO" id="GO:0009073">
    <property type="term" value="P:aromatic amino acid family biosynthetic process"/>
    <property type="evidence" value="ECO:0007669"/>
    <property type="project" value="UniProtKB-UniRule"/>
</dbReference>
<dbReference type="EC" id="5.4.99.5" evidence="1 3"/>
<dbReference type="PANTHER" id="PTHR21164:SF0">
    <property type="entry name" value="CHORISMATE MUTASE AROH"/>
    <property type="match status" value="1"/>
</dbReference>
<gene>
    <name evidence="4" type="primary">aroH</name>
    <name evidence="4" type="ORF">CUU66_19155</name>
</gene>
<organism evidence="4 5">
    <name type="scientific">Peribacillus deserti</name>
    <dbReference type="NCBI Taxonomy" id="673318"/>
    <lineage>
        <taxon>Bacteria</taxon>
        <taxon>Bacillati</taxon>
        <taxon>Bacillota</taxon>
        <taxon>Bacilli</taxon>
        <taxon>Bacillales</taxon>
        <taxon>Bacillaceae</taxon>
        <taxon>Peribacillus</taxon>
    </lineage>
</organism>
<dbReference type="Proteomes" id="UP000234748">
    <property type="component" value="Unassembled WGS sequence"/>
</dbReference>
<dbReference type="CDD" id="cd02185">
    <property type="entry name" value="AroH"/>
    <property type="match status" value="1"/>
</dbReference>
<dbReference type="OrthoDB" id="9802232at2"/>
<dbReference type="NCBIfam" id="TIGR01796">
    <property type="entry name" value="CM_mono_aroH"/>
    <property type="match status" value="1"/>
</dbReference>
<dbReference type="GO" id="GO:0046417">
    <property type="term" value="P:chorismate metabolic process"/>
    <property type="evidence" value="ECO:0007669"/>
    <property type="project" value="TreeGrafter"/>
</dbReference>
<name>A0A2N5M1U9_9BACI</name>
<evidence type="ECO:0000256" key="1">
    <source>
        <dbReference type="NCBIfam" id="TIGR01796"/>
    </source>
</evidence>
<keyword evidence="5" id="KW-1185">Reference proteome</keyword>
<feature type="binding site" evidence="2">
    <location>
        <position position="89"/>
    </location>
    <ligand>
        <name>prephenate</name>
        <dbReference type="ChEBI" id="CHEBI:29934"/>
    </ligand>
</feature>
<dbReference type="AlphaFoldDB" id="A0A2N5M1U9"/>
<dbReference type="Pfam" id="PF07736">
    <property type="entry name" value="CM_1"/>
    <property type="match status" value="1"/>
</dbReference>
<dbReference type="PIRSF" id="PIRSF005965">
    <property type="entry name" value="Chor_mut_AroH"/>
    <property type="match status" value="1"/>
</dbReference>
<dbReference type="GO" id="GO:0008652">
    <property type="term" value="P:amino acid biosynthetic process"/>
    <property type="evidence" value="ECO:0007669"/>
    <property type="project" value="UniProtKB-UniRule"/>
</dbReference>
<keyword evidence="2 3" id="KW-0028">Amino-acid biosynthesis</keyword>
<dbReference type="UniPathway" id="UPA00120">
    <property type="reaction ID" value="UER00203"/>
</dbReference>
<feature type="binding site" evidence="2">
    <location>
        <position position="6"/>
    </location>
    <ligand>
        <name>prephenate</name>
        <dbReference type="ChEBI" id="CHEBI:29934"/>
    </ligand>
</feature>
<feature type="binding site" evidence="2">
    <location>
        <position position="107"/>
    </location>
    <ligand>
        <name>prephenate</name>
        <dbReference type="ChEBI" id="CHEBI:29934"/>
    </ligand>
</feature>
<dbReference type="GO" id="GO:0004106">
    <property type="term" value="F:chorismate mutase activity"/>
    <property type="evidence" value="ECO:0007669"/>
    <property type="project" value="UniProtKB-UniRule"/>
</dbReference>
<accession>A0A2N5M1U9</accession>
<keyword evidence="3" id="KW-0413">Isomerase</keyword>
<dbReference type="SUPFAM" id="SSF55298">
    <property type="entry name" value="YjgF-like"/>
    <property type="match status" value="1"/>
</dbReference>
<comment type="catalytic activity">
    <reaction evidence="3">
        <text>chorismate = prephenate</text>
        <dbReference type="Rhea" id="RHEA:13897"/>
        <dbReference type="ChEBI" id="CHEBI:29748"/>
        <dbReference type="ChEBI" id="CHEBI:29934"/>
        <dbReference type="EC" id="5.4.99.5"/>
    </reaction>
</comment>
<proteinExistence type="predicted"/>
<evidence type="ECO:0000313" key="4">
    <source>
        <dbReference type="EMBL" id="PLT28337.1"/>
    </source>
</evidence>